<comment type="caution">
    <text evidence="1">The sequence shown here is derived from an EMBL/GenBank/DDBJ whole genome shotgun (WGS) entry which is preliminary data.</text>
</comment>
<dbReference type="EMBL" id="QVFU01000005">
    <property type="protein sequence ID" value="RFS47016.1"/>
    <property type="molecule type" value="Genomic_DNA"/>
</dbReference>
<dbReference type="OrthoDB" id="9924054at2"/>
<accession>A0A372G2M7</accession>
<gene>
    <name evidence="1" type="ORF">D0Q02_07590</name>
</gene>
<protein>
    <submittedName>
        <fullName evidence="1">Uncharacterized protein</fullName>
    </submittedName>
</protein>
<proteinExistence type="predicted"/>
<dbReference type="AlphaFoldDB" id="A0A372G2M7"/>
<dbReference type="Proteomes" id="UP000262621">
    <property type="component" value="Unassembled WGS sequence"/>
</dbReference>
<name>A0A372G2M7_9ACTN</name>
<evidence type="ECO:0000313" key="1">
    <source>
        <dbReference type="EMBL" id="RFS47016.1"/>
    </source>
</evidence>
<sequence length="67" mass="7500">MRSYRRHCGRQVLVTSGDITFAGRLVDARRDQLELADAHLVAEDGRRTPLEGLLLVEGAGVRWVQVL</sequence>
<reference evidence="1 2" key="1">
    <citation type="submission" date="2018-08" db="EMBL/GenBank/DDBJ databases">
        <title>Verrucosispora craniellae sp. nov., isolated from a marine sponge in the South China Sea.</title>
        <authorList>
            <person name="Li L."/>
            <person name="Lin H.W."/>
        </authorList>
    </citation>
    <scope>NUCLEOTIDE SEQUENCE [LARGE SCALE GENOMIC DNA]</scope>
    <source>
        <strain evidence="1 2">LHW63014</strain>
    </source>
</reference>
<dbReference type="RefSeq" id="WP_117227267.1">
    <property type="nucleotide sequence ID" value="NZ_CP061725.1"/>
</dbReference>
<keyword evidence="2" id="KW-1185">Reference proteome</keyword>
<evidence type="ECO:0000313" key="2">
    <source>
        <dbReference type="Proteomes" id="UP000262621"/>
    </source>
</evidence>
<organism evidence="1 2">
    <name type="scientific">Micromonospora craniellae</name>
    <dbReference type="NCBI Taxonomy" id="2294034"/>
    <lineage>
        <taxon>Bacteria</taxon>
        <taxon>Bacillati</taxon>
        <taxon>Actinomycetota</taxon>
        <taxon>Actinomycetes</taxon>
        <taxon>Micromonosporales</taxon>
        <taxon>Micromonosporaceae</taxon>
        <taxon>Micromonospora</taxon>
    </lineage>
</organism>